<name>A0A650GF71_9MICO</name>
<feature type="region of interest" description="Disordered" evidence="1">
    <location>
        <begin position="1"/>
        <end position="53"/>
    </location>
</feature>
<accession>A0A650GF71</accession>
<feature type="compositionally biased region" description="Acidic residues" evidence="1">
    <location>
        <begin position="28"/>
        <end position="40"/>
    </location>
</feature>
<proteinExistence type="predicted"/>
<evidence type="ECO:0000313" key="3">
    <source>
        <dbReference type="Proteomes" id="UP000271708"/>
    </source>
</evidence>
<feature type="compositionally biased region" description="Low complexity" evidence="1">
    <location>
        <begin position="1"/>
        <end position="14"/>
    </location>
</feature>
<dbReference type="AlphaFoldDB" id="A0A650GF71"/>
<gene>
    <name evidence="2" type="ORF">EEW87_16875</name>
</gene>
<dbReference type="GeneID" id="59162335"/>
<dbReference type="EMBL" id="CP044548">
    <property type="protein sequence ID" value="QGX08552.1"/>
    <property type="molecule type" value="Genomic_DNA"/>
</dbReference>
<organism evidence="2 3">
    <name type="scientific">Janibacter melonis</name>
    <dbReference type="NCBI Taxonomy" id="262209"/>
    <lineage>
        <taxon>Bacteria</taxon>
        <taxon>Bacillati</taxon>
        <taxon>Actinomycetota</taxon>
        <taxon>Actinomycetes</taxon>
        <taxon>Micrococcales</taxon>
        <taxon>Intrasporangiaceae</taxon>
        <taxon>Janibacter</taxon>
    </lineage>
</organism>
<dbReference type="RefSeq" id="WP_157089963.1">
    <property type="nucleotide sequence ID" value="NZ_CP044548.2"/>
</dbReference>
<sequence length="53" mass="5784">MSDTQQTPDPQPDNQQREDEAQQRTEGVEVETDQGPDDGDGGQRPEDSPTASI</sequence>
<reference evidence="2 3" key="1">
    <citation type="submission" date="2019-09" db="EMBL/GenBank/DDBJ databases">
        <title>Complete Genome Sequence of Janibacter melonis M714 with both human health impact and industrial applications.</title>
        <authorList>
            <person name="Jin M."/>
            <person name="Zhao Q.R."/>
        </authorList>
    </citation>
    <scope>NUCLEOTIDE SEQUENCE [LARGE SCALE GENOMIC DNA]</scope>
    <source>
        <strain evidence="2 3">M714</strain>
    </source>
</reference>
<evidence type="ECO:0000256" key="1">
    <source>
        <dbReference type="SAM" id="MobiDB-lite"/>
    </source>
</evidence>
<dbReference type="KEGG" id="jme:EEW87_16875"/>
<evidence type="ECO:0000313" key="2">
    <source>
        <dbReference type="EMBL" id="QGX08552.1"/>
    </source>
</evidence>
<protein>
    <submittedName>
        <fullName evidence="2">Uncharacterized protein</fullName>
    </submittedName>
</protein>
<feature type="compositionally biased region" description="Basic and acidic residues" evidence="1">
    <location>
        <begin position="15"/>
        <end position="27"/>
    </location>
</feature>
<dbReference type="Proteomes" id="UP000271708">
    <property type="component" value="Chromosome"/>
</dbReference>